<dbReference type="SUPFAM" id="SSF56487">
    <property type="entry name" value="SRCR-like"/>
    <property type="match status" value="2"/>
</dbReference>
<dbReference type="PANTHER" id="PTHR48071:SF15">
    <property type="entry name" value="SRCR DOMAIN-CONTAINING PROTEIN"/>
    <property type="match status" value="1"/>
</dbReference>
<dbReference type="PANTHER" id="PTHR48071">
    <property type="entry name" value="SRCR DOMAIN-CONTAINING PROTEIN"/>
    <property type="match status" value="1"/>
</dbReference>
<dbReference type="GO" id="GO:0005615">
    <property type="term" value="C:extracellular space"/>
    <property type="evidence" value="ECO:0007669"/>
    <property type="project" value="TreeGrafter"/>
</dbReference>
<evidence type="ECO:0000256" key="9">
    <source>
        <dbReference type="ARBA" id="ARBA00023157"/>
    </source>
</evidence>
<dbReference type="GeneID" id="109958579"/>
<reference evidence="16" key="2">
    <citation type="submission" date="2025-09" db="UniProtKB">
        <authorList>
            <consortium name="Ensembl"/>
        </authorList>
    </citation>
    <scope>IDENTIFICATION</scope>
</reference>
<sequence>MKLVKYIFIVQLSCLCQDSADALVKAEENNTKEITQEEFNGDPFVHHLSAKCSWMLRMPGNRSSDVVALTPDSTDTLVEQICKVLGCGSVFHVNKTGSPPNTTCFYNCFYQDGRLQNCSQSVGSNCTVITAAVCGDQAVRLAGGPDRCAGRVELWRNRSWGTVCDDQWDLSDANVVCAQLGCGYALSVTGQGGSFPPGRGPVHLDELNCTGMEENLWACPGVQDEPDCGHKEDAGVVCSEMRAIRLTGGLDRCSGKLEVHRNGSWGTVCDNCWNEGIASMVCSMLQCGGKPQQYSQFVPPLIHNNGTLYYYHCGPKEPTLWQCGERVNKSHLCKDSKASGVICNGSLGFPTPTTASAPVVTSWTTAGTTTNITAGSSSTTFPVLLIVIALSLLLLVFLITNTVLCCHYRKRHAFLLQQTRANYQRQPLSEHHHNKYEGAVDLIRVTANTLQTDVPSNPRHLWTQLSSADSTSVDTDYEQYEPSNDPSVPLSTFRNSQRYRTDMNPLTRPSGLDSLCEEGPEPTNEGMEAFQSHNGGPTDPQYARVSKISANSFETSSTSSGECYENINDAYINVTPDTEPDQLPVDNNTFDPSWLVNNNNQLHSGQQPNQETSRDDDDGIYSPVSPDCYSLSGDDYDDIAEESRPQTETVKYH</sequence>
<keyword evidence="17" id="KW-1185">Reference proteome</keyword>
<dbReference type="GO" id="GO:0004252">
    <property type="term" value="F:serine-type endopeptidase activity"/>
    <property type="evidence" value="ECO:0007669"/>
    <property type="project" value="TreeGrafter"/>
</dbReference>
<dbReference type="PRINTS" id="PR00258">
    <property type="entry name" value="SPERACTRCPTR"/>
</dbReference>
<keyword evidence="8 13" id="KW-0472">Membrane</keyword>
<protein>
    <recommendedName>
        <fullName evidence="15">SRCR domain-containing protein</fullName>
    </recommendedName>
</protein>
<dbReference type="SMART" id="SM00202">
    <property type="entry name" value="SR"/>
    <property type="match status" value="2"/>
</dbReference>
<feature type="region of interest" description="Disordered" evidence="12">
    <location>
        <begin position="500"/>
        <end position="541"/>
    </location>
</feature>
<dbReference type="KEGG" id="malb:109958579"/>
<dbReference type="InterPro" id="IPR001190">
    <property type="entry name" value="SRCR"/>
</dbReference>
<evidence type="ECO:0000256" key="13">
    <source>
        <dbReference type="SAM" id="Phobius"/>
    </source>
</evidence>
<keyword evidence="7 13" id="KW-1133">Transmembrane helix</keyword>
<dbReference type="Proteomes" id="UP000261600">
    <property type="component" value="Unplaced"/>
</dbReference>
<evidence type="ECO:0000256" key="10">
    <source>
        <dbReference type="ARBA" id="ARBA00023180"/>
    </source>
</evidence>
<evidence type="ECO:0000256" key="12">
    <source>
        <dbReference type="SAM" id="MobiDB-lite"/>
    </source>
</evidence>
<feature type="compositionally biased region" description="Polar residues" evidence="12">
    <location>
        <begin position="585"/>
        <end position="611"/>
    </location>
</feature>
<dbReference type="GO" id="GO:0031638">
    <property type="term" value="P:zymogen activation"/>
    <property type="evidence" value="ECO:0007669"/>
    <property type="project" value="TreeGrafter"/>
</dbReference>
<keyword evidence="5 14" id="KW-0732">Signal</keyword>
<feature type="domain" description="SRCR" evidence="15">
    <location>
        <begin position="139"/>
        <end position="239"/>
    </location>
</feature>
<keyword evidence="9 11" id="KW-1015">Disulfide bond</keyword>
<evidence type="ECO:0000256" key="6">
    <source>
        <dbReference type="ARBA" id="ARBA00022737"/>
    </source>
</evidence>
<feature type="disulfide bond" evidence="11">
    <location>
        <begin position="164"/>
        <end position="228"/>
    </location>
</feature>
<feature type="disulfide bond" evidence="11">
    <location>
        <begin position="209"/>
        <end position="219"/>
    </location>
</feature>
<dbReference type="Gene3D" id="3.10.250.10">
    <property type="entry name" value="SRCR-like domain"/>
    <property type="match status" value="2"/>
</dbReference>
<reference evidence="16" key="1">
    <citation type="submission" date="2025-08" db="UniProtKB">
        <authorList>
            <consortium name="Ensembl"/>
        </authorList>
    </citation>
    <scope>IDENTIFICATION</scope>
</reference>
<keyword evidence="4 13" id="KW-0812">Transmembrane</keyword>
<evidence type="ECO:0000256" key="11">
    <source>
        <dbReference type="PROSITE-ProRule" id="PRU00196"/>
    </source>
</evidence>
<dbReference type="RefSeq" id="XP_020452969.1">
    <property type="nucleotide sequence ID" value="XM_020597313.1"/>
</dbReference>
<evidence type="ECO:0000256" key="7">
    <source>
        <dbReference type="ARBA" id="ARBA00022989"/>
    </source>
</evidence>
<keyword evidence="10" id="KW-0325">Glycoprotein</keyword>
<evidence type="ECO:0000259" key="15">
    <source>
        <dbReference type="PROSITE" id="PS50287"/>
    </source>
</evidence>
<keyword evidence="6" id="KW-0677">Repeat</keyword>
<feature type="disulfide bond" evidence="11">
    <location>
        <begin position="269"/>
        <end position="333"/>
    </location>
</feature>
<evidence type="ECO:0000256" key="5">
    <source>
        <dbReference type="ARBA" id="ARBA00022729"/>
    </source>
</evidence>
<evidence type="ECO:0000256" key="4">
    <source>
        <dbReference type="ARBA" id="ARBA00022692"/>
    </source>
</evidence>
<organism evidence="16 17">
    <name type="scientific">Monopterus albus</name>
    <name type="common">Swamp eel</name>
    <dbReference type="NCBI Taxonomy" id="43700"/>
    <lineage>
        <taxon>Eukaryota</taxon>
        <taxon>Metazoa</taxon>
        <taxon>Chordata</taxon>
        <taxon>Craniata</taxon>
        <taxon>Vertebrata</taxon>
        <taxon>Euteleostomi</taxon>
        <taxon>Actinopterygii</taxon>
        <taxon>Neopterygii</taxon>
        <taxon>Teleostei</taxon>
        <taxon>Neoteleostei</taxon>
        <taxon>Acanthomorphata</taxon>
        <taxon>Anabantaria</taxon>
        <taxon>Synbranchiformes</taxon>
        <taxon>Synbranchidae</taxon>
        <taxon>Monopterus</taxon>
    </lineage>
</organism>
<feature type="disulfide bond" evidence="11">
    <location>
        <begin position="177"/>
        <end position="238"/>
    </location>
</feature>
<dbReference type="AlphaFoldDB" id="A0A3Q3JU61"/>
<dbReference type="STRING" id="43700.ENSMALP00000023584"/>
<feature type="disulfide bond" evidence="11">
    <location>
        <begin position="313"/>
        <end position="323"/>
    </location>
</feature>
<dbReference type="GO" id="GO:0005886">
    <property type="term" value="C:plasma membrane"/>
    <property type="evidence" value="ECO:0007669"/>
    <property type="project" value="TreeGrafter"/>
</dbReference>
<comment type="subcellular location">
    <subcellularLocation>
        <location evidence="1">Membrane</location>
        <topology evidence="1">Single-pass membrane protein</topology>
    </subcellularLocation>
    <subcellularLocation>
        <location evidence="2">Secreted</location>
    </subcellularLocation>
</comment>
<evidence type="ECO:0000256" key="2">
    <source>
        <dbReference type="ARBA" id="ARBA00004613"/>
    </source>
</evidence>
<dbReference type="InterPro" id="IPR036772">
    <property type="entry name" value="SRCR-like_dom_sf"/>
</dbReference>
<keyword evidence="3" id="KW-0964">Secreted</keyword>
<feature type="disulfide bond" evidence="11">
    <location>
        <begin position="282"/>
        <end position="343"/>
    </location>
</feature>
<feature type="signal peptide" evidence="14">
    <location>
        <begin position="1"/>
        <end position="22"/>
    </location>
</feature>
<feature type="region of interest" description="Disordered" evidence="12">
    <location>
        <begin position="576"/>
        <end position="653"/>
    </location>
</feature>
<feature type="transmembrane region" description="Helical" evidence="13">
    <location>
        <begin position="381"/>
        <end position="404"/>
    </location>
</feature>
<evidence type="ECO:0000256" key="8">
    <source>
        <dbReference type="ARBA" id="ARBA00023136"/>
    </source>
</evidence>
<accession>A0A3Q3JU61</accession>
<evidence type="ECO:0000256" key="3">
    <source>
        <dbReference type="ARBA" id="ARBA00022525"/>
    </source>
</evidence>
<dbReference type="OrthoDB" id="536948at2759"/>
<feature type="compositionally biased region" description="Basic and acidic residues" evidence="12">
    <location>
        <begin position="641"/>
        <end position="653"/>
    </location>
</feature>
<dbReference type="FunFam" id="3.10.250.10:FF:000016">
    <property type="entry name" value="Scavenger receptor cysteine-rich protein type 12"/>
    <property type="match status" value="1"/>
</dbReference>
<proteinExistence type="predicted"/>
<evidence type="ECO:0000256" key="14">
    <source>
        <dbReference type="SAM" id="SignalP"/>
    </source>
</evidence>
<dbReference type="PROSITE" id="PS00420">
    <property type="entry name" value="SRCR_1"/>
    <property type="match status" value="1"/>
</dbReference>
<evidence type="ECO:0000256" key="1">
    <source>
        <dbReference type="ARBA" id="ARBA00004167"/>
    </source>
</evidence>
<evidence type="ECO:0000313" key="17">
    <source>
        <dbReference type="Proteomes" id="UP000261600"/>
    </source>
</evidence>
<name>A0A3Q3JU61_MONAL</name>
<feature type="domain" description="SRCR" evidence="15">
    <location>
        <begin position="244"/>
        <end position="344"/>
    </location>
</feature>
<dbReference type="Pfam" id="PF00530">
    <property type="entry name" value="SRCR"/>
    <property type="match status" value="2"/>
</dbReference>
<dbReference type="Ensembl" id="ENSMALT00000024033.1">
    <property type="protein sequence ID" value="ENSMALP00000023584.1"/>
    <property type="gene ID" value="ENSMALG00000016426.1"/>
</dbReference>
<feature type="chain" id="PRO_5018703812" description="SRCR domain-containing protein" evidence="14">
    <location>
        <begin position="23"/>
        <end position="653"/>
    </location>
</feature>
<dbReference type="PROSITE" id="PS50287">
    <property type="entry name" value="SRCR_2"/>
    <property type="match status" value="2"/>
</dbReference>
<evidence type="ECO:0000313" key="16">
    <source>
        <dbReference type="Ensembl" id="ENSMALP00000023584.1"/>
    </source>
</evidence>
<dbReference type="FunFam" id="3.10.250.10:FF:000002">
    <property type="entry name" value="Scavenger receptor cysteine-rich type 1 protein M130"/>
    <property type="match status" value="1"/>
</dbReference>